<evidence type="ECO:0000313" key="3">
    <source>
        <dbReference type="Proteomes" id="UP000827092"/>
    </source>
</evidence>
<organism evidence="2 3">
    <name type="scientific">Oedothorax gibbosus</name>
    <dbReference type="NCBI Taxonomy" id="931172"/>
    <lineage>
        <taxon>Eukaryota</taxon>
        <taxon>Metazoa</taxon>
        <taxon>Ecdysozoa</taxon>
        <taxon>Arthropoda</taxon>
        <taxon>Chelicerata</taxon>
        <taxon>Arachnida</taxon>
        <taxon>Araneae</taxon>
        <taxon>Araneomorphae</taxon>
        <taxon>Entelegynae</taxon>
        <taxon>Araneoidea</taxon>
        <taxon>Linyphiidae</taxon>
        <taxon>Erigoninae</taxon>
        <taxon>Oedothorax</taxon>
    </lineage>
</organism>
<protein>
    <submittedName>
        <fullName evidence="2">Uncharacterized protein</fullName>
    </submittedName>
</protein>
<evidence type="ECO:0000256" key="1">
    <source>
        <dbReference type="SAM" id="MobiDB-lite"/>
    </source>
</evidence>
<comment type="caution">
    <text evidence="2">The sequence shown here is derived from an EMBL/GenBank/DDBJ whole genome shotgun (WGS) entry which is preliminary data.</text>
</comment>
<proteinExistence type="predicted"/>
<dbReference type="EMBL" id="JAFNEN010000106">
    <property type="protein sequence ID" value="KAG8194212.1"/>
    <property type="molecule type" value="Genomic_DNA"/>
</dbReference>
<sequence length="112" mass="12756">MFQTKFNFPEAKISLFTTHFSHRMPISCNHIPRAQTIISPRISLQRARAQSGRSADPHYPKWETGHYAATEAVRVLLMLPFLSRDPFPLPLKRPVPGSVERQSGTRPFTVLS</sequence>
<keyword evidence="3" id="KW-1185">Reference proteome</keyword>
<gene>
    <name evidence="2" type="ORF">JTE90_024544</name>
</gene>
<evidence type="ECO:0000313" key="2">
    <source>
        <dbReference type="EMBL" id="KAG8194212.1"/>
    </source>
</evidence>
<feature type="region of interest" description="Disordered" evidence="1">
    <location>
        <begin position="91"/>
        <end position="112"/>
    </location>
</feature>
<dbReference type="AlphaFoldDB" id="A0AAV6VCG6"/>
<feature type="compositionally biased region" description="Polar residues" evidence="1">
    <location>
        <begin position="100"/>
        <end position="112"/>
    </location>
</feature>
<reference evidence="2 3" key="1">
    <citation type="journal article" date="2022" name="Nat. Ecol. Evol.">
        <title>A masculinizing supergene underlies an exaggerated male reproductive morph in a spider.</title>
        <authorList>
            <person name="Hendrickx F."/>
            <person name="De Corte Z."/>
            <person name="Sonet G."/>
            <person name="Van Belleghem S.M."/>
            <person name="Kostlbacher S."/>
            <person name="Vangestel C."/>
        </authorList>
    </citation>
    <scope>NUCLEOTIDE SEQUENCE [LARGE SCALE GENOMIC DNA]</scope>
    <source>
        <strain evidence="2">W744_W776</strain>
    </source>
</reference>
<dbReference type="Proteomes" id="UP000827092">
    <property type="component" value="Unassembled WGS sequence"/>
</dbReference>
<accession>A0AAV6VCG6</accession>
<name>A0AAV6VCG6_9ARAC</name>